<feature type="compositionally biased region" description="Polar residues" evidence="9">
    <location>
        <begin position="34"/>
        <end position="48"/>
    </location>
</feature>
<keyword evidence="6" id="KW-0804">Transcription</keyword>
<sequence>MEADDNHLADEYVQEFVLDHLEDSVKREQAASDIENNNVRESSPQHQRLPSLMLPGGGHLLTHHQPPQHLLTPPGEDTNTHQHYQMHPGVLMKTAGGTASLVTFIGPPPHPGTPPDTPPISNSPHMPSSPQPPHYMDPNQPQQHPHIALGGKPSALMDCDMSWLTNSLRYGPQGGMQGGQEPLDLRPNCGVDPGDVWGPHTTVISNSMGCRKIHQVGDYMHDDLGPISPRGTPMMVGGLSRPMSCDSSSVMSPMSGGSSGTGSGGGGGGGSGHILPHQYTMEDILNDEALMSLSVRELNKKLHGFPREEVVRLKQKRRTLKNRGYAQNCRSKRLQQRHDLEMTNRSLQAELHRVKLELSRVTQELDHYKQRCDLRLRGGGPDGVTSSGPSNPSSPEFYL</sequence>
<dbReference type="PANTHER" id="PTHR10129">
    <property type="entry name" value="TRANSCRIPTION FACTOR MAF"/>
    <property type="match status" value="1"/>
</dbReference>
<proteinExistence type="inferred from homology"/>
<dbReference type="Pfam" id="PF03131">
    <property type="entry name" value="bZIP_Maf"/>
    <property type="match status" value="1"/>
</dbReference>
<keyword evidence="5" id="KW-0238">DNA-binding</keyword>
<evidence type="ECO:0000256" key="2">
    <source>
        <dbReference type="ARBA" id="ARBA00008500"/>
    </source>
</evidence>
<dbReference type="CDD" id="cd14718">
    <property type="entry name" value="bZIP_Maf_large"/>
    <property type="match status" value="1"/>
</dbReference>
<dbReference type="AlphaFoldDB" id="A0A7R9JQ07"/>
<evidence type="ECO:0000256" key="9">
    <source>
        <dbReference type="SAM" id="MobiDB-lite"/>
    </source>
</evidence>
<evidence type="ECO:0000256" key="8">
    <source>
        <dbReference type="SAM" id="Coils"/>
    </source>
</evidence>
<feature type="compositionally biased region" description="Low complexity" evidence="9">
    <location>
        <begin position="63"/>
        <end position="74"/>
    </location>
</feature>
<accession>A0A7R9JQ07</accession>
<evidence type="ECO:0000256" key="4">
    <source>
        <dbReference type="ARBA" id="ARBA00023015"/>
    </source>
</evidence>
<feature type="region of interest" description="Disordered" evidence="9">
    <location>
        <begin position="100"/>
        <end position="147"/>
    </location>
</feature>
<protein>
    <recommendedName>
        <fullName evidence="10">BZIP domain-containing protein</fullName>
    </recommendedName>
</protein>
<dbReference type="InterPro" id="IPR008917">
    <property type="entry name" value="TF_DNA-bd_sf"/>
</dbReference>
<dbReference type="GO" id="GO:0000981">
    <property type="term" value="F:DNA-binding transcription factor activity, RNA polymerase II-specific"/>
    <property type="evidence" value="ECO:0007669"/>
    <property type="project" value="TreeGrafter"/>
</dbReference>
<evidence type="ECO:0000259" key="10">
    <source>
        <dbReference type="PROSITE" id="PS50217"/>
    </source>
</evidence>
<dbReference type="FunFam" id="1.20.5.170:FF:000011">
    <property type="entry name" value="Transcription factor MafG, putative"/>
    <property type="match status" value="1"/>
</dbReference>
<dbReference type="InterPro" id="IPR004826">
    <property type="entry name" value="bZIP_Maf"/>
</dbReference>
<dbReference type="EMBL" id="OE839422">
    <property type="protein sequence ID" value="CAD7587163.1"/>
    <property type="molecule type" value="Genomic_DNA"/>
</dbReference>
<feature type="region of interest" description="Disordered" evidence="9">
    <location>
        <begin position="376"/>
        <end position="399"/>
    </location>
</feature>
<feature type="compositionally biased region" description="Polar residues" evidence="9">
    <location>
        <begin position="384"/>
        <end position="399"/>
    </location>
</feature>
<dbReference type="InterPro" id="IPR046347">
    <property type="entry name" value="bZIP_sf"/>
</dbReference>
<dbReference type="Gene3D" id="1.20.5.170">
    <property type="match status" value="1"/>
</dbReference>
<keyword evidence="8" id="KW-0175">Coiled coil</keyword>
<dbReference type="InterPro" id="IPR024874">
    <property type="entry name" value="Transcription_factor_Maf_fam"/>
</dbReference>
<evidence type="ECO:0000313" key="11">
    <source>
        <dbReference type="EMBL" id="CAD7587163.1"/>
    </source>
</evidence>
<gene>
    <name evidence="11" type="ORF">TGEB3V08_LOCUS1385</name>
</gene>
<organism evidence="11">
    <name type="scientific">Timema genevievae</name>
    <name type="common">Walking stick</name>
    <dbReference type="NCBI Taxonomy" id="629358"/>
    <lineage>
        <taxon>Eukaryota</taxon>
        <taxon>Metazoa</taxon>
        <taxon>Ecdysozoa</taxon>
        <taxon>Arthropoda</taxon>
        <taxon>Hexapoda</taxon>
        <taxon>Insecta</taxon>
        <taxon>Pterygota</taxon>
        <taxon>Neoptera</taxon>
        <taxon>Polyneoptera</taxon>
        <taxon>Phasmatodea</taxon>
        <taxon>Timematodea</taxon>
        <taxon>Timematoidea</taxon>
        <taxon>Timematidae</taxon>
        <taxon>Timema</taxon>
    </lineage>
</organism>
<evidence type="ECO:0000256" key="5">
    <source>
        <dbReference type="ARBA" id="ARBA00023125"/>
    </source>
</evidence>
<dbReference type="SUPFAM" id="SSF57959">
    <property type="entry name" value="Leucine zipper domain"/>
    <property type="match status" value="1"/>
</dbReference>
<keyword evidence="3" id="KW-0678">Repressor</keyword>
<comment type="subcellular location">
    <subcellularLocation>
        <location evidence="1">Nucleus</location>
    </subcellularLocation>
</comment>
<dbReference type="SUPFAM" id="SSF47454">
    <property type="entry name" value="A DNA-binding domain in eukaryotic transcription factors"/>
    <property type="match status" value="1"/>
</dbReference>
<evidence type="ECO:0000256" key="3">
    <source>
        <dbReference type="ARBA" id="ARBA00022491"/>
    </source>
</evidence>
<dbReference type="PANTHER" id="PTHR10129:SF44">
    <property type="entry name" value="TRAFFIC JAM, ISOFORM C"/>
    <property type="match status" value="1"/>
</dbReference>
<dbReference type="GO" id="GO:0000978">
    <property type="term" value="F:RNA polymerase II cis-regulatory region sequence-specific DNA binding"/>
    <property type="evidence" value="ECO:0007669"/>
    <property type="project" value="TreeGrafter"/>
</dbReference>
<dbReference type="PROSITE" id="PS50217">
    <property type="entry name" value="BZIP"/>
    <property type="match status" value="1"/>
</dbReference>
<feature type="region of interest" description="Disordered" evidence="9">
    <location>
        <begin position="243"/>
        <end position="275"/>
    </location>
</feature>
<feature type="domain" description="BZIP" evidence="10">
    <location>
        <begin position="312"/>
        <end position="370"/>
    </location>
</feature>
<reference evidence="11" key="1">
    <citation type="submission" date="2020-11" db="EMBL/GenBank/DDBJ databases">
        <authorList>
            <person name="Tran Van P."/>
        </authorList>
    </citation>
    <scope>NUCLEOTIDE SEQUENCE</scope>
</reference>
<feature type="compositionally biased region" description="Low complexity" evidence="9">
    <location>
        <begin position="247"/>
        <end position="256"/>
    </location>
</feature>
<keyword evidence="4" id="KW-0805">Transcription regulation</keyword>
<evidence type="ECO:0000256" key="6">
    <source>
        <dbReference type="ARBA" id="ARBA00023163"/>
    </source>
</evidence>
<evidence type="ECO:0000256" key="1">
    <source>
        <dbReference type="ARBA" id="ARBA00004123"/>
    </source>
</evidence>
<dbReference type="GO" id="GO:0005634">
    <property type="term" value="C:nucleus"/>
    <property type="evidence" value="ECO:0007669"/>
    <property type="project" value="UniProtKB-SubCell"/>
</dbReference>
<dbReference type="SMART" id="SM00338">
    <property type="entry name" value="BRLZ"/>
    <property type="match status" value="1"/>
</dbReference>
<comment type="similarity">
    <text evidence="2">Belongs to the bZIP family. Maf subfamily.</text>
</comment>
<feature type="compositionally biased region" description="Gly residues" evidence="9">
    <location>
        <begin position="257"/>
        <end position="272"/>
    </location>
</feature>
<feature type="compositionally biased region" description="Pro residues" evidence="9">
    <location>
        <begin position="106"/>
        <end position="118"/>
    </location>
</feature>
<feature type="coiled-coil region" evidence="8">
    <location>
        <begin position="337"/>
        <end position="371"/>
    </location>
</feature>
<keyword evidence="7" id="KW-0539">Nucleus</keyword>
<evidence type="ECO:0000256" key="7">
    <source>
        <dbReference type="ARBA" id="ARBA00023242"/>
    </source>
</evidence>
<name>A0A7R9JQ07_TIMGE</name>
<feature type="region of interest" description="Disordered" evidence="9">
    <location>
        <begin position="27"/>
        <end position="82"/>
    </location>
</feature>
<dbReference type="InterPro" id="IPR004827">
    <property type="entry name" value="bZIP"/>
</dbReference>